<feature type="domain" description="CCHC-type" evidence="9">
    <location>
        <begin position="3"/>
        <end position="20"/>
    </location>
</feature>
<dbReference type="CDD" id="cd00167">
    <property type="entry name" value="SANT"/>
    <property type="match status" value="1"/>
</dbReference>
<evidence type="ECO:0000259" key="10">
    <source>
        <dbReference type="PROSITE" id="PS51293"/>
    </source>
</evidence>
<evidence type="ECO:0000256" key="4">
    <source>
        <dbReference type="ARBA" id="ARBA00023242"/>
    </source>
</evidence>
<evidence type="ECO:0000256" key="6">
    <source>
        <dbReference type="SAM" id="MobiDB-lite"/>
    </source>
</evidence>
<sequence>MTRRCSHCNHNGHNSRTCPNRGVKLFGVRLTEGSIRKSASMGNLSHYTGSGSGGHGSGSPGDVPDHVAGGDGYASEDFVAGSSSSSRERKKGTPWTEEEHRMFLLGLQKLGKGDWRGISRNYVNTRTPTQVASHAQKYFIRQSNVSRRKRRSSLFDMIPDEGEDVPMDQQEPEAENIPVETLMQSSDSVHQTLASSSRQAPSILEIDECESMDSTNSTTGEPTSIAAAASSSSSILEETTQPQLQSFPILYPAYFSPYYPFPYPIWPAGYVPEPTKKEETHEILRPTAVHSKAPINVDELLGMSKLSLGESKKNGEFDQSLSLKLGTRQSAFQPNPSSDSSDVTNVFVCDPIVWGCSRESLNLVRGFAFTTRWPHRSSQLHSSHMSTRSVMQSQQDTVTPFQILGGEAQVVQIMLKSEERVIAKPGSMCYMSGSVEMENTYTPEQQVGVLQWIFGKSVTSVVLRNTGPNDGFVGVAAPYFARILPIDLAMFGGEILCQPDAFLCSVSDVKVVNSVDQRARNIVAAGAEGFLRQRISGQGLAFILAGGSGEVLSQPECLFVVFASSPDITIPNMLVVQKVLEVGEVLTIDVSCIAALTPSIDVQIKYNTPLRRAVFGGDNVVMATLTGPGIVFIQSLPFHRLSQRIARSVTSPNMRENPRLMIQIALFAFLAYVVILSSLLLTEEV</sequence>
<keyword evidence="5" id="KW-0863">Zinc-finger</keyword>
<dbReference type="InterPro" id="IPR017884">
    <property type="entry name" value="SANT_dom"/>
</dbReference>
<dbReference type="PANTHER" id="PTHR43657">
    <property type="entry name" value="TRYPTOPHAN RNA-BINDING ATTENUATOR PROTEIN-LIKE PROTEIN"/>
    <property type="match status" value="1"/>
</dbReference>
<evidence type="ECO:0000256" key="3">
    <source>
        <dbReference type="ARBA" id="ARBA00023163"/>
    </source>
</evidence>
<feature type="compositionally biased region" description="Gly residues" evidence="6">
    <location>
        <begin position="50"/>
        <end position="59"/>
    </location>
</feature>
<dbReference type="PANTHER" id="PTHR43657:SF1">
    <property type="entry name" value="ALTERED INHERITANCE OF MITOCHONDRIA PROTEIN 24, MITOCHONDRIAL"/>
    <property type="match status" value="1"/>
</dbReference>
<dbReference type="Proteomes" id="UP000823674">
    <property type="component" value="Chromosome A02"/>
</dbReference>
<evidence type="ECO:0000256" key="7">
    <source>
        <dbReference type="SAM" id="Phobius"/>
    </source>
</evidence>
<name>A0ABQ7NKL6_BRACM</name>
<dbReference type="SMART" id="SM00717">
    <property type="entry name" value="SANT"/>
    <property type="match status" value="1"/>
</dbReference>
<dbReference type="InterPro" id="IPR001005">
    <property type="entry name" value="SANT/Myb"/>
</dbReference>
<evidence type="ECO:0000256" key="2">
    <source>
        <dbReference type="ARBA" id="ARBA00023015"/>
    </source>
</evidence>
<feature type="transmembrane region" description="Helical" evidence="7">
    <location>
        <begin position="620"/>
        <end position="639"/>
    </location>
</feature>
<dbReference type="PROSITE" id="PS50158">
    <property type="entry name" value="ZF_CCHC"/>
    <property type="match status" value="1"/>
</dbReference>
<feature type="compositionally biased region" description="Polar residues" evidence="6">
    <location>
        <begin position="212"/>
        <end position="222"/>
    </location>
</feature>
<evidence type="ECO:0000313" key="12">
    <source>
        <dbReference type="EMBL" id="KAG5411432.1"/>
    </source>
</evidence>
<keyword evidence="3" id="KW-0804">Transcription</keyword>
<evidence type="ECO:0000313" key="13">
    <source>
        <dbReference type="Proteomes" id="UP000823674"/>
    </source>
</evidence>
<dbReference type="NCBIfam" id="TIGR01557">
    <property type="entry name" value="myb_SHAQKYF"/>
    <property type="match status" value="1"/>
</dbReference>
<feature type="region of interest" description="Disordered" evidence="6">
    <location>
        <begin position="211"/>
        <end position="239"/>
    </location>
</feature>
<proteinExistence type="predicted"/>
<protein>
    <submittedName>
        <fullName evidence="12">Uncharacterized protein</fullName>
    </submittedName>
</protein>
<dbReference type="InterPro" id="IPR006447">
    <property type="entry name" value="Myb_dom_plants"/>
</dbReference>
<keyword evidence="7" id="KW-0472">Membrane</keyword>
<dbReference type="SUPFAM" id="SSF46689">
    <property type="entry name" value="Homeodomain-like"/>
    <property type="match status" value="1"/>
</dbReference>
<comment type="caution">
    <text evidence="12">The sequence shown here is derived from an EMBL/GenBank/DDBJ whole genome shotgun (WGS) entry which is preliminary data.</text>
</comment>
<feature type="compositionally biased region" description="Low complexity" evidence="6">
    <location>
        <begin position="224"/>
        <end position="235"/>
    </location>
</feature>
<dbReference type="InterPro" id="IPR016031">
    <property type="entry name" value="Trp_RNA-bd_attenuator-like_dom"/>
</dbReference>
<dbReference type="Pfam" id="PF00249">
    <property type="entry name" value="Myb_DNA-binding"/>
    <property type="match status" value="1"/>
</dbReference>
<keyword evidence="4" id="KW-0539">Nucleus</keyword>
<feature type="transmembrane region" description="Helical" evidence="7">
    <location>
        <begin position="660"/>
        <end position="681"/>
    </location>
</feature>
<evidence type="ECO:0000259" key="9">
    <source>
        <dbReference type="PROSITE" id="PS50158"/>
    </source>
</evidence>
<feature type="domain" description="HTH myb-type" evidence="11">
    <location>
        <begin position="87"/>
        <end position="143"/>
    </location>
</feature>
<keyword evidence="7" id="KW-1133">Transmembrane helix</keyword>
<feature type="compositionally biased region" description="Polar residues" evidence="6">
    <location>
        <begin position="8"/>
        <end position="18"/>
    </location>
</feature>
<comment type="subcellular location">
    <subcellularLocation>
        <location evidence="1">Nucleus</location>
    </subcellularLocation>
</comment>
<keyword evidence="7" id="KW-0812">Transmembrane</keyword>
<feature type="region of interest" description="Disordered" evidence="6">
    <location>
        <begin position="41"/>
        <end position="96"/>
    </location>
</feature>
<dbReference type="Gene3D" id="1.10.10.60">
    <property type="entry name" value="Homeodomain-like"/>
    <property type="match status" value="1"/>
</dbReference>
<dbReference type="InterPro" id="IPR001878">
    <property type="entry name" value="Znf_CCHC"/>
</dbReference>
<dbReference type="PROSITE" id="PS50090">
    <property type="entry name" value="MYB_LIKE"/>
    <property type="match status" value="1"/>
</dbReference>
<evidence type="ECO:0000256" key="1">
    <source>
        <dbReference type="ARBA" id="ARBA00004123"/>
    </source>
</evidence>
<evidence type="ECO:0000256" key="5">
    <source>
        <dbReference type="PROSITE-ProRule" id="PRU00047"/>
    </source>
</evidence>
<dbReference type="Gene3D" id="3.60.160.10">
    <property type="entry name" value="Mitochondrial biogenesis AIM24"/>
    <property type="match status" value="1"/>
</dbReference>
<organism evidence="12 13">
    <name type="scientific">Brassica rapa subsp. trilocularis</name>
    <dbReference type="NCBI Taxonomy" id="1813537"/>
    <lineage>
        <taxon>Eukaryota</taxon>
        <taxon>Viridiplantae</taxon>
        <taxon>Streptophyta</taxon>
        <taxon>Embryophyta</taxon>
        <taxon>Tracheophyta</taxon>
        <taxon>Spermatophyta</taxon>
        <taxon>Magnoliopsida</taxon>
        <taxon>eudicotyledons</taxon>
        <taxon>Gunneridae</taxon>
        <taxon>Pentapetalae</taxon>
        <taxon>rosids</taxon>
        <taxon>malvids</taxon>
        <taxon>Brassicales</taxon>
        <taxon>Brassicaceae</taxon>
        <taxon>Brassiceae</taxon>
        <taxon>Brassica</taxon>
    </lineage>
</organism>
<dbReference type="InterPro" id="IPR002838">
    <property type="entry name" value="AIM24"/>
</dbReference>
<dbReference type="PROSITE" id="PS51294">
    <property type="entry name" value="HTH_MYB"/>
    <property type="match status" value="1"/>
</dbReference>
<keyword evidence="13" id="KW-1185">Reference proteome</keyword>
<dbReference type="EMBL" id="JADBGQ010000002">
    <property type="protein sequence ID" value="KAG5411432.1"/>
    <property type="molecule type" value="Genomic_DNA"/>
</dbReference>
<evidence type="ECO:0000259" key="8">
    <source>
        <dbReference type="PROSITE" id="PS50090"/>
    </source>
</evidence>
<keyword evidence="5" id="KW-0862">Zinc</keyword>
<dbReference type="Pfam" id="PF01987">
    <property type="entry name" value="AIM24"/>
    <property type="match status" value="2"/>
</dbReference>
<dbReference type="InterPro" id="IPR017930">
    <property type="entry name" value="Myb_dom"/>
</dbReference>
<dbReference type="InterPro" id="IPR009057">
    <property type="entry name" value="Homeodomain-like_sf"/>
</dbReference>
<reference evidence="12 13" key="1">
    <citation type="submission" date="2021-03" db="EMBL/GenBank/DDBJ databases">
        <authorList>
            <person name="King G.J."/>
            <person name="Bancroft I."/>
            <person name="Baten A."/>
            <person name="Bloomfield J."/>
            <person name="Borpatragohain P."/>
            <person name="He Z."/>
            <person name="Irish N."/>
            <person name="Irwin J."/>
            <person name="Liu K."/>
            <person name="Mauleon R.P."/>
            <person name="Moore J."/>
            <person name="Morris R."/>
            <person name="Ostergaard L."/>
            <person name="Wang B."/>
            <person name="Wells R."/>
        </authorList>
    </citation>
    <scope>NUCLEOTIDE SEQUENCE [LARGE SCALE GENOMIC DNA]</scope>
    <source>
        <strain evidence="12">R-o-18</strain>
        <tissue evidence="12">Leaf</tissue>
    </source>
</reference>
<keyword evidence="5" id="KW-0479">Metal-binding</keyword>
<gene>
    <name evidence="12" type="primary">A02p045020.1_BraROA</name>
    <name evidence="12" type="ORF">IGI04_007751</name>
</gene>
<dbReference type="SUPFAM" id="SSF51219">
    <property type="entry name" value="TRAP-like"/>
    <property type="match status" value="1"/>
</dbReference>
<keyword evidence="2" id="KW-0805">Transcription regulation</keyword>
<dbReference type="PROSITE" id="PS51293">
    <property type="entry name" value="SANT"/>
    <property type="match status" value="1"/>
</dbReference>
<feature type="domain" description="Myb-like" evidence="8">
    <location>
        <begin position="87"/>
        <end position="139"/>
    </location>
</feature>
<feature type="region of interest" description="Disordered" evidence="6">
    <location>
        <begin position="1"/>
        <end position="21"/>
    </location>
</feature>
<accession>A0ABQ7NKL6</accession>
<feature type="domain" description="SANT" evidence="10">
    <location>
        <begin position="90"/>
        <end position="143"/>
    </location>
</feature>
<evidence type="ECO:0000259" key="11">
    <source>
        <dbReference type="PROSITE" id="PS51294"/>
    </source>
</evidence>
<dbReference type="InterPro" id="IPR036983">
    <property type="entry name" value="AIM24_sf"/>
</dbReference>